<comment type="subcellular location">
    <subcellularLocation>
        <location evidence="5">Nucleus</location>
    </subcellularLocation>
</comment>
<evidence type="ECO:0000259" key="6">
    <source>
        <dbReference type="PROSITE" id="PS51325"/>
    </source>
</evidence>
<dbReference type="GO" id="GO:0008301">
    <property type="term" value="F:DNA binding, bending"/>
    <property type="evidence" value="ECO:0007669"/>
    <property type="project" value="InterPro"/>
</dbReference>
<evidence type="ECO:0000256" key="5">
    <source>
        <dbReference type="RuleBase" id="RU003516"/>
    </source>
</evidence>
<sequence>MAAASDTARAVGHGHGQAAKKKVNGFMGFRGKCGPSLSLASGANKTDGRARARDAAYYSGIFAAVPQKERSRFVTALWRADGHHAEWDFACAVYSAIRGFLAADGVTLQAWLGWAAVPLGLAARDQYLAAHGWSLVRAGSPPGSGFGPGHGWSLVRACDGGGDGGVRVVGGVRRTDDADESFLAGAAAAAAAQTL</sequence>
<feature type="non-terminal residue" evidence="7">
    <location>
        <position position="195"/>
    </location>
</feature>
<dbReference type="Proteomes" id="UP001287356">
    <property type="component" value="Unassembled WGS sequence"/>
</dbReference>
<evidence type="ECO:0000256" key="3">
    <source>
        <dbReference type="ARBA" id="ARBA00023163"/>
    </source>
</evidence>
<name>A0AAE0JSK5_9PEZI</name>
<evidence type="ECO:0000313" key="8">
    <source>
        <dbReference type="Proteomes" id="UP001287356"/>
    </source>
</evidence>
<comment type="caution">
    <text evidence="7">The sequence shown here is derived from an EMBL/GenBank/DDBJ whole genome shotgun (WGS) entry which is preliminary data.</text>
</comment>
<dbReference type="PROSITE" id="PS51325">
    <property type="entry name" value="ALPHA_BOX"/>
    <property type="match status" value="1"/>
</dbReference>
<organism evidence="7 8">
    <name type="scientific">Lasiosphaeria ovina</name>
    <dbReference type="NCBI Taxonomy" id="92902"/>
    <lineage>
        <taxon>Eukaryota</taxon>
        <taxon>Fungi</taxon>
        <taxon>Dikarya</taxon>
        <taxon>Ascomycota</taxon>
        <taxon>Pezizomycotina</taxon>
        <taxon>Sordariomycetes</taxon>
        <taxon>Sordariomycetidae</taxon>
        <taxon>Sordariales</taxon>
        <taxon>Lasiosphaeriaceae</taxon>
        <taxon>Lasiosphaeria</taxon>
    </lineage>
</organism>
<evidence type="ECO:0000256" key="4">
    <source>
        <dbReference type="ARBA" id="ARBA00023242"/>
    </source>
</evidence>
<dbReference type="GO" id="GO:0045895">
    <property type="term" value="P:positive regulation of mating-type specific transcription, DNA-templated"/>
    <property type="evidence" value="ECO:0007669"/>
    <property type="project" value="InterPro"/>
</dbReference>
<gene>
    <name evidence="7" type="ORF">B0T24DRAFT_643556</name>
</gene>
<keyword evidence="8" id="KW-1185">Reference proteome</keyword>
<keyword evidence="3 5" id="KW-0804">Transcription</keyword>
<evidence type="ECO:0000313" key="7">
    <source>
        <dbReference type="EMBL" id="KAK3360795.1"/>
    </source>
</evidence>
<dbReference type="InterPro" id="IPR006856">
    <property type="entry name" value="MATalpha_HMGbox"/>
</dbReference>
<keyword evidence="2 5" id="KW-0238">DNA-binding</keyword>
<protein>
    <submittedName>
        <fullName evidence="7">Mating-type protein MAT alpha 1-domain-containing protein</fullName>
    </submittedName>
</protein>
<dbReference type="Pfam" id="PF04769">
    <property type="entry name" value="MATalpha_HMGbox"/>
    <property type="match status" value="1"/>
</dbReference>
<comment type="similarity">
    <text evidence="5">Belongs to the MATALPHA1 family.</text>
</comment>
<accession>A0AAE0JSK5</accession>
<reference evidence="7" key="1">
    <citation type="journal article" date="2023" name="Mol. Phylogenet. Evol.">
        <title>Genome-scale phylogeny and comparative genomics of the fungal order Sordariales.</title>
        <authorList>
            <person name="Hensen N."/>
            <person name="Bonometti L."/>
            <person name="Westerberg I."/>
            <person name="Brannstrom I.O."/>
            <person name="Guillou S."/>
            <person name="Cros-Aarteil S."/>
            <person name="Calhoun S."/>
            <person name="Haridas S."/>
            <person name="Kuo A."/>
            <person name="Mondo S."/>
            <person name="Pangilinan J."/>
            <person name="Riley R."/>
            <person name="LaButti K."/>
            <person name="Andreopoulos B."/>
            <person name="Lipzen A."/>
            <person name="Chen C."/>
            <person name="Yan M."/>
            <person name="Daum C."/>
            <person name="Ng V."/>
            <person name="Clum A."/>
            <person name="Steindorff A."/>
            <person name="Ohm R.A."/>
            <person name="Martin F."/>
            <person name="Silar P."/>
            <person name="Natvig D.O."/>
            <person name="Lalanne C."/>
            <person name="Gautier V."/>
            <person name="Ament-Velasquez S.L."/>
            <person name="Kruys A."/>
            <person name="Hutchinson M.I."/>
            <person name="Powell A.J."/>
            <person name="Barry K."/>
            <person name="Miller A.N."/>
            <person name="Grigoriev I.V."/>
            <person name="Debuchy R."/>
            <person name="Gladieux P."/>
            <person name="Hiltunen Thoren M."/>
            <person name="Johannesson H."/>
        </authorList>
    </citation>
    <scope>NUCLEOTIDE SEQUENCE</scope>
    <source>
        <strain evidence="7">CBS 958.72</strain>
    </source>
</reference>
<keyword evidence="1 5" id="KW-0805">Transcription regulation</keyword>
<evidence type="ECO:0000256" key="2">
    <source>
        <dbReference type="ARBA" id="ARBA00023125"/>
    </source>
</evidence>
<evidence type="ECO:0000256" key="1">
    <source>
        <dbReference type="ARBA" id="ARBA00023015"/>
    </source>
</evidence>
<proteinExistence type="inferred from homology"/>
<dbReference type="EMBL" id="JAULSN010000014">
    <property type="protein sequence ID" value="KAK3360795.1"/>
    <property type="molecule type" value="Genomic_DNA"/>
</dbReference>
<dbReference type="AlphaFoldDB" id="A0AAE0JSK5"/>
<feature type="domain" description="Alpha box" evidence="6">
    <location>
        <begin position="18"/>
        <end position="98"/>
    </location>
</feature>
<reference evidence="7" key="2">
    <citation type="submission" date="2023-06" db="EMBL/GenBank/DDBJ databases">
        <authorList>
            <consortium name="Lawrence Berkeley National Laboratory"/>
            <person name="Haridas S."/>
            <person name="Hensen N."/>
            <person name="Bonometti L."/>
            <person name="Westerberg I."/>
            <person name="Brannstrom I.O."/>
            <person name="Guillou S."/>
            <person name="Cros-Aarteil S."/>
            <person name="Calhoun S."/>
            <person name="Kuo A."/>
            <person name="Mondo S."/>
            <person name="Pangilinan J."/>
            <person name="Riley R."/>
            <person name="Labutti K."/>
            <person name="Andreopoulos B."/>
            <person name="Lipzen A."/>
            <person name="Chen C."/>
            <person name="Yanf M."/>
            <person name="Daum C."/>
            <person name="Ng V."/>
            <person name="Clum A."/>
            <person name="Steindorff A."/>
            <person name="Ohm R."/>
            <person name="Martin F."/>
            <person name="Silar P."/>
            <person name="Natvig D."/>
            <person name="Lalanne C."/>
            <person name="Gautier V."/>
            <person name="Ament-Velasquez S.L."/>
            <person name="Kruys A."/>
            <person name="Hutchinson M.I."/>
            <person name="Powell A.J."/>
            <person name="Barry K."/>
            <person name="Miller A.N."/>
            <person name="Grigoriev I.V."/>
            <person name="Debuchy R."/>
            <person name="Gladieux P."/>
            <person name="Thoren M.H."/>
            <person name="Johannesson H."/>
        </authorList>
    </citation>
    <scope>NUCLEOTIDE SEQUENCE</scope>
    <source>
        <strain evidence="7">CBS 958.72</strain>
    </source>
</reference>
<dbReference type="GO" id="GO:0005634">
    <property type="term" value="C:nucleus"/>
    <property type="evidence" value="ECO:0007669"/>
    <property type="project" value="UniProtKB-SubCell"/>
</dbReference>
<keyword evidence="4 5" id="KW-0539">Nucleus</keyword>